<gene>
    <name evidence="2" type="ORF">MUY27_20385</name>
</gene>
<proteinExistence type="predicted"/>
<keyword evidence="3" id="KW-1185">Reference proteome</keyword>
<evidence type="ECO:0000259" key="1">
    <source>
        <dbReference type="Pfam" id="PF13649"/>
    </source>
</evidence>
<dbReference type="CDD" id="cd02440">
    <property type="entry name" value="AdoMet_MTases"/>
    <property type="match status" value="1"/>
</dbReference>
<dbReference type="RefSeq" id="WP_245133328.1">
    <property type="nucleotide sequence ID" value="NZ_JALJEJ010000019.1"/>
</dbReference>
<dbReference type="Proteomes" id="UP001139450">
    <property type="component" value="Unassembled WGS sequence"/>
</dbReference>
<dbReference type="Gene3D" id="3.40.50.150">
    <property type="entry name" value="Vaccinia Virus protein VP39"/>
    <property type="match status" value="1"/>
</dbReference>
<organism evidence="2 3">
    <name type="scientific">Mucilaginibacter straminoryzae</name>
    <dbReference type="NCBI Taxonomy" id="2932774"/>
    <lineage>
        <taxon>Bacteria</taxon>
        <taxon>Pseudomonadati</taxon>
        <taxon>Bacteroidota</taxon>
        <taxon>Sphingobacteriia</taxon>
        <taxon>Sphingobacteriales</taxon>
        <taxon>Sphingobacteriaceae</taxon>
        <taxon>Mucilaginibacter</taxon>
    </lineage>
</organism>
<dbReference type="EMBL" id="JALJEJ010000019">
    <property type="protein sequence ID" value="MCJ8212087.1"/>
    <property type="molecule type" value="Genomic_DNA"/>
</dbReference>
<dbReference type="SUPFAM" id="SSF53335">
    <property type="entry name" value="S-adenosyl-L-methionine-dependent methyltransferases"/>
    <property type="match status" value="1"/>
</dbReference>
<dbReference type="GO" id="GO:0008168">
    <property type="term" value="F:methyltransferase activity"/>
    <property type="evidence" value="ECO:0007669"/>
    <property type="project" value="UniProtKB-KW"/>
</dbReference>
<keyword evidence="2" id="KW-0489">Methyltransferase</keyword>
<evidence type="ECO:0000313" key="3">
    <source>
        <dbReference type="Proteomes" id="UP001139450"/>
    </source>
</evidence>
<feature type="domain" description="Methyltransferase" evidence="1">
    <location>
        <begin position="41"/>
        <end position="136"/>
    </location>
</feature>
<dbReference type="Pfam" id="PF13649">
    <property type="entry name" value="Methyltransf_25"/>
    <property type="match status" value="1"/>
</dbReference>
<sequence length="206" mass="23151">MSANYDKTSSFYDTLSRLVFGNTLRNAQISLLTYIPADAVVLIAGGGTGWILEEIAKVHSQGLEIFYVEISANMLALSQKRSIGNNTVHFINSPAEMVSLPKPADVIITPFLFDNFTQQAAERLFNHLNGQLKPGGVWLNTDFQIAGKWWHKPLLKSMYLFFKLFNAVQVNQLPAISGLFEKNNYQVLKSKEFFGRFILSKARKNG</sequence>
<comment type="caution">
    <text evidence="2">The sequence shown here is derived from an EMBL/GenBank/DDBJ whole genome shotgun (WGS) entry which is preliminary data.</text>
</comment>
<dbReference type="InterPro" id="IPR029063">
    <property type="entry name" value="SAM-dependent_MTases_sf"/>
</dbReference>
<dbReference type="AlphaFoldDB" id="A0A9X2BDH5"/>
<dbReference type="GO" id="GO:0032259">
    <property type="term" value="P:methylation"/>
    <property type="evidence" value="ECO:0007669"/>
    <property type="project" value="UniProtKB-KW"/>
</dbReference>
<name>A0A9X2BDH5_9SPHI</name>
<reference evidence="2" key="1">
    <citation type="submission" date="2022-04" db="EMBL/GenBank/DDBJ databases">
        <title>Mucilaginibacter sp. RS28 isolated from freshwater.</title>
        <authorList>
            <person name="Ko S.-R."/>
        </authorList>
    </citation>
    <scope>NUCLEOTIDE SEQUENCE</scope>
    <source>
        <strain evidence="2">RS28</strain>
    </source>
</reference>
<evidence type="ECO:0000313" key="2">
    <source>
        <dbReference type="EMBL" id="MCJ8212087.1"/>
    </source>
</evidence>
<accession>A0A9X2BDH5</accession>
<protein>
    <submittedName>
        <fullName evidence="2">Methyltransferase domain-containing protein</fullName>
    </submittedName>
</protein>
<dbReference type="InterPro" id="IPR041698">
    <property type="entry name" value="Methyltransf_25"/>
</dbReference>
<keyword evidence="2" id="KW-0808">Transferase</keyword>